<gene>
    <name evidence="4" type="ORF">UFOVP61_46</name>
</gene>
<evidence type="ECO:0000259" key="2">
    <source>
        <dbReference type="Pfam" id="PF18760"/>
    </source>
</evidence>
<feature type="domain" description="Large polyvalent protein associated" evidence="3">
    <location>
        <begin position="43"/>
        <end position="128"/>
    </location>
</feature>
<proteinExistence type="predicted"/>
<accession>A0A6J5KUE4</accession>
<organism evidence="4">
    <name type="scientific">uncultured Caudovirales phage</name>
    <dbReference type="NCBI Taxonomy" id="2100421"/>
    <lineage>
        <taxon>Viruses</taxon>
        <taxon>Duplodnaviria</taxon>
        <taxon>Heunggongvirae</taxon>
        <taxon>Uroviricota</taxon>
        <taxon>Caudoviricetes</taxon>
        <taxon>Peduoviridae</taxon>
        <taxon>Maltschvirus</taxon>
        <taxon>Maltschvirus maltsch</taxon>
    </lineage>
</organism>
<protein>
    <submittedName>
        <fullName evidence="4">NAT_SF domain containing protein</fullName>
    </submittedName>
</protein>
<evidence type="ECO:0000256" key="1">
    <source>
        <dbReference type="SAM" id="MobiDB-lite"/>
    </source>
</evidence>
<sequence>MTSFYDTLVAQDEAQPQAAPAQQPVSFYDTLKSQDEDEGKLRASVAVASKTSPDKAAQQQHLARVTGLPLPVVQTNEGEAQARAKFQEINELAKTSPVLKARLMDPTFTSVAQDDTPVLSAIEKGLRNFFNPSDRPEAIRNDPQVLNSDEYSARVRQFKDRYNVDWDTARSMAKDGMQLNNTTERIGDWVKPGMTLGNWVNGKMVGFTQGLEQMRQGLNRMAGDVSGNEGMSERARIANIRSQNQIDLNKPQFAGATAQGLDSGVDSLLQNLPGMALGVATGTAVPALAMIGLQSQSQAYSKYRDRGASGGMASLGSAGEGATEVATEVVPMGVIVNQLGKVGFGHFMKEFLGKEMLGEQVNTAINDAIDTAIANPDKTWGEYLAERPGAAYQTALATLVQSGVLAGGSHILSKTTMAKQASDFQVAHAIVADQKLQQMFKLAAQSDLRTKSPQTFAEVSQEMAEKTEGAPTEVRFDARTLGEVLNQEELAKLPSVASQMQEALATGGEVTVPLGELMANVAGTPLEQKLTEHARVGDAELSAFEAKEAQAQAETYLQEEAKRVISEASDSATHQASADKVKTALEAQFTALGRFTPDVNSAYATIASNMYTALGSRLDMTPEEAYAAHPLNINGVNPATQGETLNAGPRTGALTVEGYHYSKQARTSVSTDMFGTGLAGSSKDEYLNAKDKRLSKRAYFYVDKGTGINPETGVGGYAHKAQLSNIYDADTDPLRLNKGGKLAFESAVLDAGFSGYLNRLGGSQSGQVVLLGQQKDTAVEGLGQMAKTNGAVVPAKGTRESLGRDQIVDALQANAALPSGSPTLAHWQELLANQPDVLKALTDAGVFAGDQTQNVYKSELIKAFEAATEAPVYSQAKTSDVKLPKKATATTAVDIRKGPALTGDQRMDIHQVGAYFDKIAGGAKDINDPKAFAKALKTAVAEIEHQLTTEKNGLDWYEEEIKTAFEVTQRVIPELADPAQRQLFSVIAGLQSPGTNARDNWSIAAEAFQSYKATGVVPGRNPKTGGLWAGGPVSVNKEKSLNFLNAMVQDLGESATIDWLMGTHTVKELNDARAKWGNMGPGVSGKANDTLMGLFAFGPKVGPFVMNINGIHELTIDVWATRTFNRYFGQMIGPDGKIIDAPTEPQRRVAKELFNAAAEKTGIKPYQVQSVLWFAEQQLFNHLGTGTPSYGFSDGARKFASNAGLGGGLGTDGGNAKTSAGELDGQGTYEQAGNGSGREEGRNLTPLEGSPSVPGFHGPDPRIVAVAEQYARDNGIELRRQDAYVKVDPERAKRIADAYEAMAHNPQDPAVKEAYQNLIQQTMAQYKALEAAGYKFHFIDLNSQEGQDYASTPWNAMRDTRANQRMGVFSTEAGFGSAEDFNPEANPLLEDTGLQWPLGKNGAMQRVLANDLFRAVHDAFGHGMEGAGFRADGEENAWQAHSRLFTGSALGAITSETRGQNSWLNYGPYGEANRTAKIEDTHFADQKTGLMPSWTWTEGRAGNEGENKYQAKYLSGRELGALGEEERAQYDALADSPVLNQTSVLLAPNGNPSNLSAAHHALVRTPEFKAWFGDWEAGNVWARDDVSKAVDENGEPLVLYHGTDKGGFTEFKTPGGTRRGDLGIFLTPNREMARSYVKKGRGQDLAREDLNGNPSFFGSKSGIYPLFVNIRNPNEANFEGANWDGSRSEQWTLDMGDGEPYVDPLTGKQYFSEKEARAIAKEFAAPEDEYEGADFMKAAEDGYESTDSVVREARTYKNDGAIIREVMDDGGGNSSYSGDPSDVFVVFNPSQVKSVENFGTFNPNDPNIFHAPNARGTFNPKSMTISLLEGADLSTFHHEMAHFYLEVLTNIASQPNAPASIAGDMDVLLKWFGMKPTYKGMAEDQYIAAINRGGKRREFNEAMPLSAFPDTSTTGKTLDTVTTAKGVSVTLAESKDVAGAVLAVVDGKVVGYVAPEGGTTGLFVADEYRRQGVGQVLSTFYRTQNPMADSGGFSDGGEHIAREVFRKLAGSPLDAWNALSLNEKRASHEKFAEHYEQYLFEGKSPNMEIQPLFQRFASWMKNVYQSLSKFMADHNSQLTDEVRGVYDRMLATENQITEAESARNYAPLFKSAEQAGMTPEGWALYQLQAQDATEQAIENLQARSLRDLKWTASARAKALKAATKDVEAKRKSTEAEVRAEVEQMPVYAAKSYLDSLKGDRTDADLQMTSELFGFSSPDQMLREMVEAQPIKHVIDGMTDQRLLERYGDLTTPQGIERAANEAIHNEARARFVATELKALNEGMRISPPERSKVLEILKECIAS</sequence>
<dbReference type="CDD" id="cd04301">
    <property type="entry name" value="NAT_SF"/>
    <property type="match status" value="1"/>
</dbReference>
<dbReference type="Pfam" id="PF18834">
    <property type="entry name" value="LPD22"/>
    <property type="match status" value="1"/>
</dbReference>
<dbReference type="InterPro" id="IPR040738">
    <property type="entry name" value="LPD22"/>
</dbReference>
<reference evidence="4" key="1">
    <citation type="submission" date="2020-04" db="EMBL/GenBank/DDBJ databases">
        <authorList>
            <person name="Chiriac C."/>
            <person name="Salcher M."/>
            <person name="Ghai R."/>
            <person name="Kavagutti S V."/>
        </authorList>
    </citation>
    <scope>NUCLEOTIDE SEQUENCE</scope>
</reference>
<feature type="region of interest" description="Disordered" evidence="1">
    <location>
        <begin position="1210"/>
        <end position="1257"/>
    </location>
</feature>
<dbReference type="EMBL" id="LR796184">
    <property type="protein sequence ID" value="CAB4124912.1"/>
    <property type="molecule type" value="Genomic_DNA"/>
</dbReference>
<feature type="domain" description="ART-PolyVal-like" evidence="2">
    <location>
        <begin position="1591"/>
        <end position="1797"/>
    </location>
</feature>
<evidence type="ECO:0000259" key="3">
    <source>
        <dbReference type="Pfam" id="PF18834"/>
    </source>
</evidence>
<name>A0A6J5KUE4_9CAUD</name>
<dbReference type="InterPro" id="IPR049522">
    <property type="entry name" value="ART-PolyVal_dom"/>
</dbReference>
<evidence type="ECO:0000313" key="4">
    <source>
        <dbReference type="EMBL" id="CAB4124912.1"/>
    </source>
</evidence>
<dbReference type="Pfam" id="PF18760">
    <property type="entry name" value="ART-PolyVal"/>
    <property type="match status" value="1"/>
</dbReference>